<dbReference type="SUPFAM" id="SSF51679">
    <property type="entry name" value="Bacterial luciferase-like"/>
    <property type="match status" value="1"/>
</dbReference>
<reference evidence="6 7" key="1">
    <citation type="submission" date="2020-01" db="EMBL/GenBank/DDBJ databases">
        <title>Kibdelosporangium persica a novel Actinomycetes from a hot desert in Iran.</title>
        <authorList>
            <person name="Safaei N."/>
            <person name="Zaburannyi N."/>
            <person name="Mueller R."/>
            <person name="Wink J."/>
        </authorList>
    </citation>
    <scope>NUCLEOTIDE SEQUENCE [LARGE SCALE GENOMIC DNA]</scope>
    <source>
        <strain evidence="6 7">4NS15</strain>
    </source>
</reference>
<protein>
    <submittedName>
        <fullName evidence="6">LLM class flavin-dependent oxidoreductase</fullName>
    </submittedName>
</protein>
<dbReference type="InterPro" id="IPR011251">
    <property type="entry name" value="Luciferase-like_dom"/>
</dbReference>
<name>A0ABX2F585_9PSEU</name>
<gene>
    <name evidence="6" type="ORF">GC106_37240</name>
</gene>
<dbReference type="RefSeq" id="WP_173132624.1">
    <property type="nucleotide sequence ID" value="NZ_CBCSGW010000003.1"/>
</dbReference>
<comment type="caution">
    <text evidence="6">The sequence shown here is derived from an EMBL/GenBank/DDBJ whole genome shotgun (WGS) entry which is preliminary data.</text>
</comment>
<keyword evidence="4" id="KW-0503">Monooxygenase</keyword>
<keyword evidence="3" id="KW-0560">Oxidoreductase</keyword>
<organism evidence="6 7">
    <name type="scientific">Kibdelosporangium persicum</name>
    <dbReference type="NCBI Taxonomy" id="2698649"/>
    <lineage>
        <taxon>Bacteria</taxon>
        <taxon>Bacillati</taxon>
        <taxon>Actinomycetota</taxon>
        <taxon>Actinomycetes</taxon>
        <taxon>Pseudonocardiales</taxon>
        <taxon>Pseudonocardiaceae</taxon>
        <taxon>Kibdelosporangium</taxon>
    </lineage>
</organism>
<evidence type="ECO:0000259" key="5">
    <source>
        <dbReference type="Pfam" id="PF00296"/>
    </source>
</evidence>
<evidence type="ECO:0000313" key="6">
    <source>
        <dbReference type="EMBL" id="NRN66499.1"/>
    </source>
</evidence>
<keyword evidence="1" id="KW-0285">Flavoprotein</keyword>
<keyword evidence="2" id="KW-0288">FMN</keyword>
<accession>A0ABX2F585</accession>
<proteinExistence type="predicted"/>
<sequence length="283" mass="29547">MKIGIGLPNQVRDVRPHVIPEWAARAEDAGFSTLGTVGRLAYPGVMDTVALAAAAGATKSIGLISNILIGPAWPATLLAKEIAAIDGVSGGRLTLGVGVGVRPDDFVADGLGISGRGKRMDADLETYREVWNGAPVGGGDNPAVPPGTRQVPLLFGGMSPAAYARMARWGQGYIAGSVPAAMAGQFFDAARDAWRQQGREGEPWLVGIAYFALTDPDTGRRKVADYYAGSGDFVDIVVGSMSATPEAVRSTTKAFSDLGVDEFILNPTTDELDDISKLADIVL</sequence>
<evidence type="ECO:0000313" key="7">
    <source>
        <dbReference type="Proteomes" id="UP000763557"/>
    </source>
</evidence>
<keyword evidence="7" id="KW-1185">Reference proteome</keyword>
<dbReference type="PANTHER" id="PTHR42847">
    <property type="entry name" value="ALKANESULFONATE MONOOXYGENASE"/>
    <property type="match status" value="1"/>
</dbReference>
<feature type="domain" description="Luciferase-like" evidence="5">
    <location>
        <begin position="7"/>
        <end position="245"/>
    </location>
</feature>
<dbReference type="Pfam" id="PF00296">
    <property type="entry name" value="Bac_luciferase"/>
    <property type="match status" value="1"/>
</dbReference>
<dbReference type="Gene3D" id="3.20.20.30">
    <property type="entry name" value="Luciferase-like domain"/>
    <property type="match status" value="1"/>
</dbReference>
<dbReference type="InterPro" id="IPR036661">
    <property type="entry name" value="Luciferase-like_sf"/>
</dbReference>
<dbReference type="InterPro" id="IPR050172">
    <property type="entry name" value="SsuD_RutA_monooxygenase"/>
</dbReference>
<dbReference type="Proteomes" id="UP000763557">
    <property type="component" value="Unassembled WGS sequence"/>
</dbReference>
<evidence type="ECO:0000256" key="4">
    <source>
        <dbReference type="ARBA" id="ARBA00023033"/>
    </source>
</evidence>
<evidence type="ECO:0000256" key="1">
    <source>
        <dbReference type="ARBA" id="ARBA00022630"/>
    </source>
</evidence>
<dbReference type="PANTHER" id="PTHR42847:SF4">
    <property type="entry name" value="ALKANESULFONATE MONOOXYGENASE-RELATED"/>
    <property type="match status" value="1"/>
</dbReference>
<evidence type="ECO:0000256" key="3">
    <source>
        <dbReference type="ARBA" id="ARBA00023002"/>
    </source>
</evidence>
<dbReference type="EMBL" id="JAAATY010000010">
    <property type="protein sequence ID" value="NRN66499.1"/>
    <property type="molecule type" value="Genomic_DNA"/>
</dbReference>
<evidence type="ECO:0000256" key="2">
    <source>
        <dbReference type="ARBA" id="ARBA00022643"/>
    </source>
</evidence>